<feature type="domain" description="DUF7315" evidence="2">
    <location>
        <begin position="15"/>
        <end position="99"/>
    </location>
</feature>
<accession>A0A4D6KBM6</accession>
<dbReference type="Pfam" id="PF23997">
    <property type="entry name" value="DUF7315"/>
    <property type="match status" value="1"/>
</dbReference>
<reference evidence="3 4" key="2">
    <citation type="submission" date="2019-04" db="EMBL/GenBank/DDBJ databases">
        <authorList>
            <person name="Yang S."/>
            <person name="Wei W."/>
        </authorList>
    </citation>
    <scope>NUCLEOTIDE SEQUENCE [LARGE SCALE GENOMIC DNA]</scope>
    <source>
        <strain evidence="4">ZP60</strain>
    </source>
</reference>
<name>A0A4D6KBM6_9EURY</name>
<dbReference type="RefSeq" id="WP_015764042.1">
    <property type="nucleotide sequence ID" value="NZ_CP039375.1"/>
</dbReference>
<evidence type="ECO:0000256" key="1">
    <source>
        <dbReference type="SAM" id="Phobius"/>
    </source>
</evidence>
<sequence length="104" mass="11058">MTDEQSVDADTDQDRDVVVPLRVYKTVTVFSTLFAVVGVVGGFVLVDRATERATLPASEIDPIVALAGIGLIVFGAVVYAFSTRFRTEEMGKSKDDAAEDSGNG</sequence>
<dbReference type="Proteomes" id="UP000297053">
    <property type="component" value="Chromosome"/>
</dbReference>
<dbReference type="InterPro" id="IPR055739">
    <property type="entry name" value="DUF7315"/>
</dbReference>
<keyword evidence="1" id="KW-0812">Transmembrane</keyword>
<evidence type="ECO:0000313" key="4">
    <source>
        <dbReference type="Proteomes" id="UP000297053"/>
    </source>
</evidence>
<evidence type="ECO:0000259" key="2">
    <source>
        <dbReference type="Pfam" id="PF23997"/>
    </source>
</evidence>
<dbReference type="AlphaFoldDB" id="A0A4D6KBM6"/>
<feature type="transmembrane region" description="Helical" evidence="1">
    <location>
        <begin position="63"/>
        <end position="82"/>
    </location>
</feature>
<reference evidence="3 4" key="1">
    <citation type="submission" date="2019-04" db="EMBL/GenBank/DDBJ databases">
        <title>Complete genome sequence of Arthrobacter sp. ZXY-2 associated with effective atrazine degradation and salt adaptation.</title>
        <authorList>
            <person name="Zhao X."/>
        </authorList>
    </citation>
    <scope>NUCLEOTIDE SEQUENCE [LARGE SCALE GENOMIC DNA]</scope>
    <source>
        <strain evidence="4">ZP60</strain>
    </source>
</reference>
<protein>
    <recommendedName>
        <fullName evidence="2">DUF7315 domain-containing protein</fullName>
    </recommendedName>
</protein>
<organism evidence="3 4">
    <name type="scientific">Halomicrobium mukohataei</name>
    <dbReference type="NCBI Taxonomy" id="57705"/>
    <lineage>
        <taxon>Archaea</taxon>
        <taxon>Methanobacteriati</taxon>
        <taxon>Methanobacteriota</taxon>
        <taxon>Stenosarchaea group</taxon>
        <taxon>Halobacteria</taxon>
        <taxon>Halobacteriales</taxon>
        <taxon>Haloarculaceae</taxon>
        <taxon>Halomicrobium</taxon>
    </lineage>
</organism>
<gene>
    <name evidence="3" type="ORF">E5139_02720</name>
</gene>
<keyword evidence="1" id="KW-0472">Membrane</keyword>
<dbReference type="OMA" id="PMRLYKT"/>
<feature type="transmembrane region" description="Helical" evidence="1">
    <location>
        <begin position="23"/>
        <end position="43"/>
    </location>
</feature>
<keyword evidence="1" id="KW-1133">Transmembrane helix</keyword>
<dbReference type="GeneID" id="42177815"/>
<dbReference type="EMBL" id="CP039375">
    <property type="protein sequence ID" value="QCD64605.1"/>
    <property type="molecule type" value="Genomic_DNA"/>
</dbReference>
<dbReference type="KEGG" id="halz:E5139_02720"/>
<evidence type="ECO:0000313" key="3">
    <source>
        <dbReference type="EMBL" id="QCD64605.1"/>
    </source>
</evidence>
<proteinExistence type="predicted"/>